<reference evidence="1" key="1">
    <citation type="journal article" date="2020" name="Stud. Mycol.">
        <title>101 Dothideomycetes genomes: a test case for predicting lifestyles and emergence of pathogens.</title>
        <authorList>
            <person name="Haridas S."/>
            <person name="Albert R."/>
            <person name="Binder M."/>
            <person name="Bloem J."/>
            <person name="Labutti K."/>
            <person name="Salamov A."/>
            <person name="Andreopoulos B."/>
            <person name="Baker S."/>
            <person name="Barry K."/>
            <person name="Bills G."/>
            <person name="Bluhm B."/>
            <person name="Cannon C."/>
            <person name="Castanera R."/>
            <person name="Culley D."/>
            <person name="Daum C."/>
            <person name="Ezra D."/>
            <person name="Gonzalez J."/>
            <person name="Henrissat B."/>
            <person name="Kuo A."/>
            <person name="Liang C."/>
            <person name="Lipzen A."/>
            <person name="Lutzoni F."/>
            <person name="Magnuson J."/>
            <person name="Mondo S."/>
            <person name="Nolan M."/>
            <person name="Ohm R."/>
            <person name="Pangilinan J."/>
            <person name="Park H.-J."/>
            <person name="Ramirez L."/>
            <person name="Alfaro M."/>
            <person name="Sun H."/>
            <person name="Tritt A."/>
            <person name="Yoshinaga Y."/>
            <person name="Zwiers L.-H."/>
            <person name="Turgeon B."/>
            <person name="Goodwin S."/>
            <person name="Spatafora J."/>
            <person name="Crous P."/>
            <person name="Grigoriev I."/>
        </authorList>
    </citation>
    <scope>NUCLEOTIDE SEQUENCE</scope>
    <source>
        <strain evidence="1">CBS 107.79</strain>
    </source>
</reference>
<dbReference type="AlphaFoldDB" id="A0A6A5V5H7"/>
<evidence type="ECO:0000313" key="1">
    <source>
        <dbReference type="EMBL" id="KAF1972314.1"/>
    </source>
</evidence>
<proteinExistence type="predicted"/>
<gene>
    <name evidence="1" type="ORF">BU23DRAFT_599644</name>
</gene>
<accession>A0A6A5V5H7</accession>
<organism evidence="1 2">
    <name type="scientific">Bimuria novae-zelandiae CBS 107.79</name>
    <dbReference type="NCBI Taxonomy" id="1447943"/>
    <lineage>
        <taxon>Eukaryota</taxon>
        <taxon>Fungi</taxon>
        <taxon>Dikarya</taxon>
        <taxon>Ascomycota</taxon>
        <taxon>Pezizomycotina</taxon>
        <taxon>Dothideomycetes</taxon>
        <taxon>Pleosporomycetidae</taxon>
        <taxon>Pleosporales</taxon>
        <taxon>Massarineae</taxon>
        <taxon>Didymosphaeriaceae</taxon>
        <taxon>Bimuria</taxon>
    </lineage>
</organism>
<protein>
    <submittedName>
        <fullName evidence="1">Uncharacterized protein</fullName>
    </submittedName>
</protein>
<sequence length="232" mass="26892">MTYDLEHTCKIAADELQGVALRANTLTFTTGEAIGRNECCGVRSIAGRWRCILYYIQKTRILMVPYTAYLITLEIMNSIKKRFPSLDLHFRVRLLWAGHTLLHSRTWMYPDGMDEKEGISLASFDQALEYLIDLMRAENETMFDELASRAFDDDFSSLFIRQTHWRGLFSREVLTEILAFKIIPWSIPSEAEHVHCFWSTVRDIVNGDSLIYLNGDAGPLWDMHELVTDRKT</sequence>
<dbReference type="Proteomes" id="UP000800036">
    <property type="component" value="Unassembled WGS sequence"/>
</dbReference>
<keyword evidence="2" id="KW-1185">Reference proteome</keyword>
<evidence type="ECO:0000313" key="2">
    <source>
        <dbReference type="Proteomes" id="UP000800036"/>
    </source>
</evidence>
<dbReference type="OrthoDB" id="3799754at2759"/>
<dbReference type="EMBL" id="ML976687">
    <property type="protein sequence ID" value="KAF1972314.1"/>
    <property type="molecule type" value="Genomic_DNA"/>
</dbReference>
<name>A0A6A5V5H7_9PLEO</name>